<protein>
    <recommendedName>
        <fullName evidence="3">F-box domain-containing protein</fullName>
    </recommendedName>
</protein>
<dbReference type="InterPro" id="IPR032675">
    <property type="entry name" value="LRR_dom_sf"/>
</dbReference>
<accession>C5MGW2</accession>
<proteinExistence type="predicted"/>
<dbReference type="AlphaFoldDB" id="C5MGW2"/>
<sequence length="533" mass="62020">MNTANIINLPHEIINQIIGYLPNSLLVELKDFPLLKKYTLPQLYSTVVIETKNINSADFQTVRIEEVRFRKDGFTEDESTPIFGDIDNLISFVKDNHIPFPKYIYFKNPVDIISTHKSYCGILDNTHLQTTLRDLKYSGIDIAYVMMLKELPYRFDRLDDFYVMDEEIYGDNKAWCKNLRRLEISFEADFTPGNFFPDMEFENLIDLVIGPRMLNEDMRYIPRSVKYLSCPLDLRGLESAIDAESQIQLPINLRTFQTNARHDIEFTIDFRRMSSLMNLTFFSAKCIAIDFPSSMREMIIFSRFDVSNLTQQCLRLTTLCLNEVFGTFVSFPQNLKSLNIDIQALQYMLTEMGLGYTALPSNLEDLRIYGSNENVDEFSSIFNFDFKPWKQLKRLDLSFASGIQLEKFSLQNFPKSMTHLKMGNWGIGNIIGKFTDLPYLQDIDLSNNRLSGYFSAQNNLLYDSEGNIFGPNIKWVQLSGNRFTDANLRIVMNDLMKKPHFQSLVIDQEVIPEDMKYLEDKTYITALNNEWYS</sequence>
<name>C5MGW2_CANTT</name>
<dbReference type="GeneID" id="8299637"/>
<dbReference type="OrthoDB" id="433501at2759"/>
<dbReference type="EMBL" id="GG692402">
    <property type="protein sequence ID" value="EER30864.1"/>
    <property type="molecule type" value="Genomic_DNA"/>
</dbReference>
<gene>
    <name evidence="1" type="ORF">CTRG_05316</name>
</gene>
<dbReference type="Proteomes" id="UP000002037">
    <property type="component" value="Unassembled WGS sequence"/>
</dbReference>
<organism evidence="1 2">
    <name type="scientific">Candida tropicalis (strain ATCC MYA-3404 / T1)</name>
    <name type="common">Yeast</name>
    <dbReference type="NCBI Taxonomy" id="294747"/>
    <lineage>
        <taxon>Eukaryota</taxon>
        <taxon>Fungi</taxon>
        <taxon>Dikarya</taxon>
        <taxon>Ascomycota</taxon>
        <taxon>Saccharomycotina</taxon>
        <taxon>Pichiomycetes</taxon>
        <taxon>Debaryomycetaceae</taxon>
        <taxon>Candida/Lodderomyces clade</taxon>
        <taxon>Candida</taxon>
    </lineage>
</organism>
<evidence type="ECO:0000313" key="1">
    <source>
        <dbReference type="EMBL" id="EER30864.1"/>
    </source>
</evidence>
<reference evidence="1 2" key="1">
    <citation type="journal article" date="2009" name="Nature">
        <title>Evolution of pathogenicity and sexual reproduction in eight Candida genomes.</title>
        <authorList>
            <person name="Butler G."/>
            <person name="Rasmussen M.D."/>
            <person name="Lin M.F."/>
            <person name="Santos M.A."/>
            <person name="Sakthikumar S."/>
            <person name="Munro C.A."/>
            <person name="Rheinbay E."/>
            <person name="Grabherr M."/>
            <person name="Forche A."/>
            <person name="Reedy J.L."/>
            <person name="Agrafioti I."/>
            <person name="Arnaud M.B."/>
            <person name="Bates S."/>
            <person name="Brown A.J."/>
            <person name="Brunke S."/>
            <person name="Costanzo M.C."/>
            <person name="Fitzpatrick D.A."/>
            <person name="de Groot P.W."/>
            <person name="Harris D."/>
            <person name="Hoyer L.L."/>
            <person name="Hube B."/>
            <person name="Klis F.M."/>
            <person name="Kodira C."/>
            <person name="Lennard N."/>
            <person name="Logue M.E."/>
            <person name="Martin R."/>
            <person name="Neiman A.M."/>
            <person name="Nikolaou E."/>
            <person name="Quail M.A."/>
            <person name="Quinn J."/>
            <person name="Santos M.C."/>
            <person name="Schmitzberger F.F."/>
            <person name="Sherlock G."/>
            <person name="Shah P."/>
            <person name="Silverstein K.A."/>
            <person name="Skrzypek M.S."/>
            <person name="Soll D."/>
            <person name="Staggs R."/>
            <person name="Stansfield I."/>
            <person name="Stumpf M.P."/>
            <person name="Sudbery P.E."/>
            <person name="Srikantha T."/>
            <person name="Zeng Q."/>
            <person name="Berman J."/>
            <person name="Berriman M."/>
            <person name="Heitman J."/>
            <person name="Gow N.A."/>
            <person name="Lorenz M.C."/>
            <person name="Birren B.W."/>
            <person name="Kellis M."/>
            <person name="Cuomo C.A."/>
        </authorList>
    </citation>
    <scope>NUCLEOTIDE SEQUENCE [LARGE SCALE GENOMIC DNA]</scope>
    <source>
        <strain evidence="2">ATCC MYA-3404 / T1</strain>
    </source>
</reference>
<evidence type="ECO:0000313" key="2">
    <source>
        <dbReference type="Proteomes" id="UP000002037"/>
    </source>
</evidence>
<dbReference type="SUPFAM" id="SSF52047">
    <property type="entry name" value="RNI-like"/>
    <property type="match status" value="1"/>
</dbReference>
<dbReference type="Gene3D" id="3.80.10.10">
    <property type="entry name" value="Ribonuclease Inhibitor"/>
    <property type="match status" value="1"/>
</dbReference>
<dbReference type="VEuPathDB" id="FungiDB:CTRG_05316"/>
<dbReference type="HOGENOM" id="CLU_021918_0_0_1"/>
<keyword evidence="2" id="KW-1185">Reference proteome</keyword>
<dbReference type="KEGG" id="ctp:CTRG_05316"/>
<dbReference type="RefSeq" id="XP_002551018.1">
    <property type="nucleotide sequence ID" value="XM_002550972.1"/>
</dbReference>
<evidence type="ECO:0008006" key="3">
    <source>
        <dbReference type="Google" id="ProtNLM"/>
    </source>
</evidence>